<comment type="caution">
    <text evidence="1">The sequence shown here is derived from an EMBL/GenBank/DDBJ whole genome shotgun (WGS) entry which is preliminary data.</text>
</comment>
<evidence type="ECO:0000313" key="2">
    <source>
        <dbReference type="Proteomes" id="UP001630127"/>
    </source>
</evidence>
<keyword evidence="2" id="KW-1185">Reference proteome</keyword>
<organism evidence="1 2">
    <name type="scientific">Cinchona calisaya</name>
    <dbReference type="NCBI Taxonomy" id="153742"/>
    <lineage>
        <taxon>Eukaryota</taxon>
        <taxon>Viridiplantae</taxon>
        <taxon>Streptophyta</taxon>
        <taxon>Embryophyta</taxon>
        <taxon>Tracheophyta</taxon>
        <taxon>Spermatophyta</taxon>
        <taxon>Magnoliopsida</taxon>
        <taxon>eudicotyledons</taxon>
        <taxon>Gunneridae</taxon>
        <taxon>Pentapetalae</taxon>
        <taxon>asterids</taxon>
        <taxon>lamiids</taxon>
        <taxon>Gentianales</taxon>
        <taxon>Rubiaceae</taxon>
        <taxon>Cinchonoideae</taxon>
        <taxon>Cinchoneae</taxon>
        <taxon>Cinchona</taxon>
    </lineage>
</organism>
<proteinExistence type="predicted"/>
<dbReference type="EMBL" id="JBJUIK010000007">
    <property type="protein sequence ID" value="KAL3522678.1"/>
    <property type="molecule type" value="Genomic_DNA"/>
</dbReference>
<gene>
    <name evidence="1" type="ORF">ACH5RR_015512</name>
</gene>
<evidence type="ECO:0000313" key="1">
    <source>
        <dbReference type="EMBL" id="KAL3522678.1"/>
    </source>
</evidence>
<sequence>MGESTSIINGELEACSKNQRDLKDLIIKACMEHNRLETTGFGVKGSDKLNCQNSTNKKVTPVEIEKGKEMELSTILAKMKEHKSETSRIEVDKLEQLSNGNEKNDKIKKYRKIPRLVETSYGDR</sequence>
<reference evidence="1 2" key="1">
    <citation type="submission" date="2024-11" db="EMBL/GenBank/DDBJ databases">
        <title>A near-complete genome assembly of Cinchona calisaya.</title>
        <authorList>
            <person name="Lian D.C."/>
            <person name="Zhao X.W."/>
            <person name="Wei L."/>
        </authorList>
    </citation>
    <scope>NUCLEOTIDE SEQUENCE [LARGE SCALE GENOMIC DNA]</scope>
    <source>
        <tissue evidence="1">Nenye</tissue>
    </source>
</reference>
<accession>A0ABD2ZYR4</accession>
<dbReference type="Proteomes" id="UP001630127">
    <property type="component" value="Unassembled WGS sequence"/>
</dbReference>
<dbReference type="AlphaFoldDB" id="A0ABD2ZYR4"/>
<name>A0ABD2ZYR4_9GENT</name>
<protein>
    <submittedName>
        <fullName evidence="1">Uncharacterized protein</fullName>
    </submittedName>
</protein>